<dbReference type="InterPro" id="IPR001638">
    <property type="entry name" value="Solute-binding_3/MltF_N"/>
</dbReference>
<gene>
    <name evidence="3" type="ORF">I7X43_05740</name>
</gene>
<dbReference type="Pfam" id="PF00497">
    <property type="entry name" value="SBP_bac_3"/>
    <property type="match status" value="1"/>
</dbReference>
<dbReference type="Gene3D" id="3.40.190.10">
    <property type="entry name" value="Periplasmic binding protein-like II"/>
    <property type="match status" value="2"/>
</dbReference>
<protein>
    <submittedName>
        <fullName evidence="3">Amino acid ABC transporter substrate-binding protein</fullName>
    </submittedName>
</protein>
<organism evidence="3 4">
    <name type="scientific">Inhella gelatinilytica</name>
    <dbReference type="NCBI Taxonomy" id="2795030"/>
    <lineage>
        <taxon>Bacteria</taxon>
        <taxon>Pseudomonadati</taxon>
        <taxon>Pseudomonadota</taxon>
        <taxon>Betaproteobacteria</taxon>
        <taxon>Burkholderiales</taxon>
        <taxon>Sphaerotilaceae</taxon>
        <taxon>Inhella</taxon>
    </lineage>
</organism>
<keyword evidence="4" id="KW-1185">Reference proteome</keyword>
<dbReference type="SUPFAM" id="SSF53850">
    <property type="entry name" value="Periplasmic binding protein-like II"/>
    <property type="match status" value="1"/>
</dbReference>
<dbReference type="EMBL" id="JAEDAL010000002">
    <property type="protein sequence ID" value="MBH9552351.1"/>
    <property type="molecule type" value="Genomic_DNA"/>
</dbReference>
<comment type="caution">
    <text evidence="3">The sequence shown here is derived from an EMBL/GenBank/DDBJ whole genome shotgun (WGS) entry which is preliminary data.</text>
</comment>
<dbReference type="SMART" id="SM00062">
    <property type="entry name" value="PBPb"/>
    <property type="match status" value="1"/>
</dbReference>
<dbReference type="Proteomes" id="UP000620139">
    <property type="component" value="Unassembled WGS sequence"/>
</dbReference>
<name>A0A931NEB9_9BURK</name>
<proteinExistence type="predicted"/>
<dbReference type="PANTHER" id="PTHR35936:SF25">
    <property type="entry name" value="ABC TRANSPORTER SUBSTRATE-BINDING PROTEIN"/>
    <property type="match status" value="1"/>
</dbReference>
<sequence>MRFAEEGNWPPFTRERGGLAQTGLSLALIREIGRRAGFAARLELFPMKRLLLELQQGRHDGVTVISRNPEREALLAFSEPLFQKLGYVYFRAGETLAWVQFADFKGLRLGVTRGHNLGEALDRAIQADRLSVDVGGSDEQNFIKLIAGRVDAVFANHWSALFLLRQDRFKGLIDRAPKPFFTKDYHVGISRRSSHAMAWLPAINKAIQSMKSDGSLDTLLVEHLNPAASPTKTP</sequence>
<evidence type="ECO:0000259" key="2">
    <source>
        <dbReference type="SMART" id="SM00062"/>
    </source>
</evidence>
<accession>A0A931NEB9</accession>
<evidence type="ECO:0000313" key="4">
    <source>
        <dbReference type="Proteomes" id="UP000620139"/>
    </source>
</evidence>
<dbReference type="AlphaFoldDB" id="A0A931NEB9"/>
<dbReference type="RefSeq" id="WP_198099972.1">
    <property type="nucleotide sequence ID" value="NZ_JAEDAL010000002.1"/>
</dbReference>
<keyword evidence="1" id="KW-0732">Signal</keyword>
<evidence type="ECO:0000256" key="1">
    <source>
        <dbReference type="ARBA" id="ARBA00022729"/>
    </source>
</evidence>
<reference evidence="3" key="1">
    <citation type="submission" date="2020-12" db="EMBL/GenBank/DDBJ databases">
        <title>The genome sequence of Inhella sp. 4Y17.</title>
        <authorList>
            <person name="Liu Y."/>
        </authorList>
    </citation>
    <scope>NUCLEOTIDE SEQUENCE</scope>
    <source>
        <strain evidence="3">4Y10</strain>
    </source>
</reference>
<dbReference type="PANTHER" id="PTHR35936">
    <property type="entry name" value="MEMBRANE-BOUND LYTIC MUREIN TRANSGLYCOSYLASE F"/>
    <property type="match status" value="1"/>
</dbReference>
<evidence type="ECO:0000313" key="3">
    <source>
        <dbReference type="EMBL" id="MBH9552351.1"/>
    </source>
</evidence>
<feature type="domain" description="Solute-binding protein family 3/N-terminal" evidence="2">
    <location>
        <begin position="2"/>
        <end position="227"/>
    </location>
</feature>